<dbReference type="InterPro" id="IPR002048">
    <property type="entry name" value="EF_hand_dom"/>
</dbReference>
<feature type="domain" description="EF-hand" evidence="2">
    <location>
        <begin position="46"/>
        <end position="59"/>
    </location>
</feature>
<organism evidence="3 4">
    <name type="scientific">Verrucomicrobia subdivision 6 bacterium BACL9 MAG-120820-bin42</name>
    <dbReference type="NCBI Taxonomy" id="1655634"/>
    <lineage>
        <taxon>Bacteria</taxon>
        <taxon>Pseudomonadati</taxon>
        <taxon>Verrucomicrobiota</taxon>
        <taxon>Verrucomicrobiia</taxon>
        <taxon>Verrucomicrobiales</taxon>
        <taxon>Verrucomicrobia subdivision 6</taxon>
    </lineage>
</organism>
<proteinExistence type="predicted"/>
<dbReference type="InterPro" id="IPR011992">
    <property type="entry name" value="EF-hand-dom_pair"/>
</dbReference>
<comment type="caution">
    <text evidence="3">The sequence shown here is derived from an EMBL/GenBank/DDBJ whole genome shotgun (WGS) entry which is preliminary data.</text>
</comment>
<dbReference type="Proteomes" id="UP000051557">
    <property type="component" value="Unassembled WGS sequence"/>
</dbReference>
<evidence type="ECO:0000259" key="2">
    <source>
        <dbReference type="Pfam" id="PF13202"/>
    </source>
</evidence>
<dbReference type="SUPFAM" id="SSF47473">
    <property type="entry name" value="EF-hand"/>
    <property type="match status" value="1"/>
</dbReference>
<evidence type="ECO:0000313" key="3">
    <source>
        <dbReference type="EMBL" id="KRP32659.1"/>
    </source>
</evidence>
<dbReference type="InterPro" id="IPR018247">
    <property type="entry name" value="EF_Hand_1_Ca_BS"/>
</dbReference>
<evidence type="ECO:0000256" key="1">
    <source>
        <dbReference type="SAM" id="MobiDB-lite"/>
    </source>
</evidence>
<sequence length="81" mass="8845">MQAQNGAPKNAPETPSVKKLKPFEREFDTNHNGKLDETEKAAMVAKYDKNGNGKIDKDEMPAKKPHKKGGPKNGPKNSASQ</sequence>
<dbReference type="GO" id="GO:0005509">
    <property type="term" value="F:calcium ion binding"/>
    <property type="evidence" value="ECO:0007669"/>
    <property type="project" value="InterPro"/>
</dbReference>
<dbReference type="Gene3D" id="1.10.238.10">
    <property type="entry name" value="EF-hand"/>
    <property type="match status" value="1"/>
</dbReference>
<dbReference type="AlphaFoldDB" id="A0A0R2XEK5"/>
<feature type="domain" description="EF-hand" evidence="2">
    <location>
        <begin position="25"/>
        <end position="39"/>
    </location>
</feature>
<dbReference type="Pfam" id="PF13202">
    <property type="entry name" value="EF-hand_5"/>
    <property type="match status" value="2"/>
</dbReference>
<reference evidence="3 4" key="1">
    <citation type="submission" date="2015-10" db="EMBL/GenBank/DDBJ databases">
        <title>Metagenome-Assembled Genomes uncover a global brackish microbiome.</title>
        <authorList>
            <person name="Hugerth L.W."/>
            <person name="Larsson J."/>
            <person name="Alneberg J."/>
            <person name="Lindh M.V."/>
            <person name="Legrand C."/>
            <person name="Pinhassi J."/>
            <person name="Andersson A.F."/>
        </authorList>
    </citation>
    <scope>NUCLEOTIDE SEQUENCE [LARGE SCALE GENOMIC DNA]</scope>
    <source>
        <strain evidence="3">BACL9 MAG-120820-bin42</strain>
    </source>
</reference>
<dbReference type="EMBL" id="LIDM01000076">
    <property type="protein sequence ID" value="KRP32659.1"/>
    <property type="molecule type" value="Genomic_DNA"/>
</dbReference>
<feature type="compositionally biased region" description="Basic and acidic residues" evidence="1">
    <location>
        <begin position="21"/>
        <end position="62"/>
    </location>
</feature>
<gene>
    <name evidence="3" type="ORF">ABS32_02935</name>
</gene>
<name>A0A0R2XEK5_9BACT</name>
<evidence type="ECO:0000313" key="4">
    <source>
        <dbReference type="Proteomes" id="UP000051557"/>
    </source>
</evidence>
<dbReference type="PROSITE" id="PS00018">
    <property type="entry name" value="EF_HAND_1"/>
    <property type="match status" value="1"/>
</dbReference>
<feature type="region of interest" description="Disordered" evidence="1">
    <location>
        <begin position="1"/>
        <end position="81"/>
    </location>
</feature>
<protein>
    <recommendedName>
        <fullName evidence="2">EF-hand domain-containing protein</fullName>
    </recommendedName>
</protein>
<accession>A0A0R2XEK5</accession>